<accession>A0A5M6D5F5</accession>
<dbReference type="RefSeq" id="WP_150077544.1">
    <property type="nucleotide sequence ID" value="NZ_VWOX01000009.1"/>
</dbReference>
<dbReference type="AlphaFoldDB" id="A0A5M6D5F5"/>
<evidence type="ECO:0000256" key="3">
    <source>
        <dbReference type="ARBA" id="ARBA00022692"/>
    </source>
</evidence>
<evidence type="ECO:0008006" key="10">
    <source>
        <dbReference type="Google" id="ProtNLM"/>
    </source>
</evidence>
<keyword evidence="9" id="KW-1185">Reference proteome</keyword>
<evidence type="ECO:0000313" key="9">
    <source>
        <dbReference type="Proteomes" id="UP000324479"/>
    </source>
</evidence>
<sequence length="135" mass="14990">MRSHQLSIYLTFLALTLLLAATIGLSFVDIRPWNLWLGLAIATAKMLLIAWVFMNLAHSIGPVRVAAAAGLLWLSFAIVCTLADYTTRGWGETPEHWLRQTEHVESYDRVEPPQPEFQIPTASGRALDDSDLGSL</sequence>
<keyword evidence="3 7" id="KW-0812">Transmembrane</keyword>
<name>A0A5M6D5F5_9BACT</name>
<protein>
    <recommendedName>
        <fullName evidence="10">Cytochrome c oxidase subunit 4</fullName>
    </recommendedName>
</protein>
<feature type="region of interest" description="Disordered" evidence="6">
    <location>
        <begin position="106"/>
        <end position="135"/>
    </location>
</feature>
<dbReference type="InterPro" id="IPR011743">
    <property type="entry name" value="Caa3_sub_IV"/>
</dbReference>
<evidence type="ECO:0000256" key="6">
    <source>
        <dbReference type="SAM" id="MobiDB-lite"/>
    </source>
</evidence>
<keyword evidence="4 7" id="KW-1133">Transmembrane helix</keyword>
<comment type="subcellular location">
    <subcellularLocation>
        <location evidence="1">Cell membrane</location>
        <topology evidence="1">Multi-pass membrane protein</topology>
    </subcellularLocation>
</comment>
<evidence type="ECO:0000256" key="7">
    <source>
        <dbReference type="SAM" id="Phobius"/>
    </source>
</evidence>
<dbReference type="Proteomes" id="UP000324479">
    <property type="component" value="Unassembled WGS sequence"/>
</dbReference>
<keyword evidence="5 7" id="KW-0472">Membrane</keyword>
<proteinExistence type="predicted"/>
<organism evidence="8 9">
    <name type="scientific">Roseiconus nitratireducens</name>
    <dbReference type="NCBI Taxonomy" id="2605748"/>
    <lineage>
        <taxon>Bacteria</taxon>
        <taxon>Pseudomonadati</taxon>
        <taxon>Planctomycetota</taxon>
        <taxon>Planctomycetia</taxon>
        <taxon>Pirellulales</taxon>
        <taxon>Pirellulaceae</taxon>
        <taxon>Roseiconus</taxon>
    </lineage>
</organism>
<evidence type="ECO:0000313" key="8">
    <source>
        <dbReference type="EMBL" id="KAA5541810.1"/>
    </source>
</evidence>
<reference evidence="8 9" key="1">
    <citation type="submission" date="2019-08" db="EMBL/GenBank/DDBJ databases">
        <authorList>
            <person name="Dhanesh K."/>
            <person name="Kumar G."/>
            <person name="Sasikala C."/>
            <person name="Venkata Ramana C."/>
        </authorList>
    </citation>
    <scope>NUCLEOTIDE SEQUENCE [LARGE SCALE GENOMIC DNA]</scope>
    <source>
        <strain evidence="8 9">JC645</strain>
    </source>
</reference>
<evidence type="ECO:0000256" key="2">
    <source>
        <dbReference type="ARBA" id="ARBA00022475"/>
    </source>
</evidence>
<evidence type="ECO:0000256" key="5">
    <source>
        <dbReference type="ARBA" id="ARBA00023136"/>
    </source>
</evidence>
<gene>
    <name evidence="8" type="ORF">FYK55_16500</name>
</gene>
<evidence type="ECO:0000256" key="4">
    <source>
        <dbReference type="ARBA" id="ARBA00022989"/>
    </source>
</evidence>
<dbReference type="InterPro" id="IPR005171">
    <property type="entry name" value="Cyt_c_oxidase_su4_prok"/>
</dbReference>
<dbReference type="GO" id="GO:0005886">
    <property type="term" value="C:plasma membrane"/>
    <property type="evidence" value="ECO:0007669"/>
    <property type="project" value="UniProtKB-SubCell"/>
</dbReference>
<dbReference type="NCBIfam" id="TIGR02229">
    <property type="entry name" value="caa3_sub_IV"/>
    <property type="match status" value="1"/>
</dbReference>
<dbReference type="EMBL" id="VWOX01000009">
    <property type="protein sequence ID" value="KAA5541810.1"/>
    <property type="molecule type" value="Genomic_DNA"/>
</dbReference>
<feature type="transmembrane region" description="Helical" evidence="7">
    <location>
        <begin position="35"/>
        <end position="53"/>
    </location>
</feature>
<dbReference type="Pfam" id="PF03626">
    <property type="entry name" value="COX4_pro"/>
    <property type="match status" value="1"/>
</dbReference>
<keyword evidence="2" id="KW-1003">Cell membrane</keyword>
<feature type="transmembrane region" description="Helical" evidence="7">
    <location>
        <begin position="65"/>
        <end position="85"/>
    </location>
</feature>
<feature type="transmembrane region" description="Helical" evidence="7">
    <location>
        <begin position="6"/>
        <end position="28"/>
    </location>
</feature>
<comment type="caution">
    <text evidence="8">The sequence shown here is derived from an EMBL/GenBank/DDBJ whole genome shotgun (WGS) entry which is preliminary data.</text>
</comment>
<evidence type="ECO:0000256" key="1">
    <source>
        <dbReference type="ARBA" id="ARBA00004651"/>
    </source>
</evidence>